<dbReference type="GO" id="GO:0006310">
    <property type="term" value="P:DNA recombination"/>
    <property type="evidence" value="ECO:0007669"/>
    <property type="project" value="UniProtKB-KW"/>
</dbReference>
<comment type="caution">
    <text evidence="2">The sequence shown here is derived from an EMBL/GenBank/DDBJ whole genome shotgun (WGS) entry which is preliminary data.</text>
</comment>
<evidence type="ECO:0000313" key="4">
    <source>
        <dbReference type="Proteomes" id="UP001152797"/>
    </source>
</evidence>
<dbReference type="AlphaFoldDB" id="A0A9P1DQ93"/>
<protein>
    <submittedName>
        <fullName evidence="2">Uncharacterized protein</fullName>
    </submittedName>
</protein>
<dbReference type="EMBL" id="CAMXCT030005890">
    <property type="protein sequence ID" value="CAL4800829.1"/>
    <property type="molecule type" value="Genomic_DNA"/>
</dbReference>
<dbReference type="InterPro" id="IPR013762">
    <property type="entry name" value="Integrase-like_cat_sf"/>
</dbReference>
<keyword evidence="4" id="KW-1185">Reference proteome</keyword>
<dbReference type="EMBL" id="CAMXCT020005890">
    <property type="protein sequence ID" value="CAL1166892.1"/>
    <property type="molecule type" value="Genomic_DNA"/>
</dbReference>
<dbReference type="SUPFAM" id="SSF56349">
    <property type="entry name" value="DNA breaking-rejoining enzymes"/>
    <property type="match status" value="1"/>
</dbReference>
<accession>A0A9P1DQ93</accession>
<evidence type="ECO:0000256" key="1">
    <source>
        <dbReference type="ARBA" id="ARBA00023172"/>
    </source>
</evidence>
<evidence type="ECO:0000313" key="2">
    <source>
        <dbReference type="EMBL" id="CAI4013517.1"/>
    </source>
</evidence>
<organism evidence="2">
    <name type="scientific">Cladocopium goreaui</name>
    <dbReference type="NCBI Taxonomy" id="2562237"/>
    <lineage>
        <taxon>Eukaryota</taxon>
        <taxon>Sar</taxon>
        <taxon>Alveolata</taxon>
        <taxon>Dinophyceae</taxon>
        <taxon>Suessiales</taxon>
        <taxon>Symbiodiniaceae</taxon>
        <taxon>Cladocopium</taxon>
    </lineage>
</organism>
<gene>
    <name evidence="2" type="ORF">C1SCF055_LOCUS38479</name>
</gene>
<dbReference type="Proteomes" id="UP001152797">
    <property type="component" value="Unassembled WGS sequence"/>
</dbReference>
<dbReference type="Gene3D" id="1.10.443.10">
    <property type="entry name" value="Intergrase catalytic core"/>
    <property type="match status" value="1"/>
</dbReference>
<keyword evidence="1" id="KW-0233">DNA recombination</keyword>
<dbReference type="EMBL" id="CAMXCT010005890">
    <property type="protein sequence ID" value="CAI4013517.1"/>
    <property type="molecule type" value="Genomic_DNA"/>
</dbReference>
<evidence type="ECO:0000313" key="3">
    <source>
        <dbReference type="EMBL" id="CAL1166892.1"/>
    </source>
</evidence>
<dbReference type="InterPro" id="IPR011010">
    <property type="entry name" value="DNA_brk_join_enz"/>
</dbReference>
<dbReference type="GO" id="GO:0015074">
    <property type="term" value="P:DNA integration"/>
    <property type="evidence" value="ECO:0007669"/>
    <property type="project" value="InterPro"/>
</dbReference>
<reference evidence="2" key="1">
    <citation type="submission" date="2022-10" db="EMBL/GenBank/DDBJ databases">
        <authorList>
            <person name="Chen Y."/>
            <person name="Dougan E. K."/>
            <person name="Chan C."/>
            <person name="Rhodes N."/>
            <person name="Thang M."/>
        </authorList>
    </citation>
    <scope>NUCLEOTIDE SEQUENCE</scope>
</reference>
<dbReference type="GO" id="GO:0003677">
    <property type="term" value="F:DNA binding"/>
    <property type="evidence" value="ECO:0007669"/>
    <property type="project" value="InterPro"/>
</dbReference>
<name>A0A9P1DQ93_9DINO</name>
<proteinExistence type="predicted"/>
<sequence>MDTILPYDQWPDDIPSSYVRATDEEWNALVHEGYKRGLFQFCPEEEVLTGPTGEKILNGAGAVPKEKDGQVLQRFISIFCPLNAVSRKIEGQEGTLPYVGQVCLLNLPEDGCVLIDSEDLQSAFNLFEMPQGWRGLFCYRKQVPGTVLGLATEDLVYVSLRTVPMGWISAVGVVQAAIRHVAFKEAKLPLEGEIQKNKPLPEGDKFLLYLDSVDQIRPVSKAMAKVLEGTGSEEHQRLTEACDRLGLPRNEAKTLAGALHGSIQGGELRGNDGVFTLQIKKMQLDAALFMWLLAQEKWNPKRTSGIIGRFIFAGAFRRPLLAGFAEIFKHFGQTTTKVASNQSFDEVLGMLGLLPFAFTNLKSPVNPYLHATDASPTGAGSCVARQVKREPGACNPSDLLCGSCRKDMGEAMAVGEEIDCPKKCGGHFCSLRCYLEHRDHCPLARLAVPVFSERWSGPKAPLTEAMLRQGFDLLPPYDRARGAGMDFFTEEGKSQWAVLAEEDPDYEHHAPDCKTMSRELDDAGKYFSLEHPYRSFIWYMKATMELAARPNARMAVFSNCCYGGRRAKWTAVLTNNVGIYEVLHKPECPHHGEDYQPYVAGGRVIFPTEEEAQYPTGLCTEYARGAAAHLGLAAHVQQAHQLARLQAVEAALAKYHKCEDLELRQKMAKEIIQVEDRMVAGQERQHLEWLLTRAHYRGSDIRLAVEHCGAKHLVPYPAGRWLWRDVLSFKWKKEAHINVLEAQAFLAHVRRILRDPLLRSCRLMIVVDSQVLFYAVGKGRSPSTQLNRVLRRLITVQSYRRAIRNFFRYLDDEELPVPGNSKRLDQCVSLYLEHMWQDDQPITYAVSLAALLLVSFLAFLRTGELVSLAATQVAVDTALGRILVALPSTKTSRQREETVCVEDHLVAKLVAYVLRQGCQVFWEESAASFRSTLKQFAAFFKLEEFAFSAYSLRRGGNVLKLEMCHEGIKEHFLQLMASLAGLDGHPWQFNSLVYSEEFGDISK</sequence>
<reference evidence="3" key="2">
    <citation type="submission" date="2024-04" db="EMBL/GenBank/DDBJ databases">
        <authorList>
            <person name="Chen Y."/>
            <person name="Shah S."/>
            <person name="Dougan E. K."/>
            <person name="Thang M."/>
            <person name="Chan C."/>
        </authorList>
    </citation>
    <scope>NUCLEOTIDE SEQUENCE [LARGE SCALE GENOMIC DNA]</scope>
</reference>